<proteinExistence type="predicted"/>
<sequence>MSGLSDEEISNADRHGSHGGGSDGDDDNDDDSEIGKTERRRTGSGFGKEIEKAKKAVQHQFSKAKKKLRRIRGKKPLLPSQSSNARTKGSGWKSFSFDCVAVLTICMLT</sequence>
<keyword evidence="2" id="KW-1185">Reference proteome</keyword>
<name>A0A8B8LB71_ABRPR</name>
<dbReference type="AlphaFoldDB" id="A0A8B8LB71"/>
<protein>
    <submittedName>
        <fullName evidence="3">Nucleolar protein 58-like</fullName>
    </submittedName>
</protein>
<evidence type="ECO:0000256" key="1">
    <source>
        <dbReference type="SAM" id="MobiDB-lite"/>
    </source>
</evidence>
<accession>A0A8B8LB71</accession>
<feature type="compositionally biased region" description="Basic residues" evidence="1">
    <location>
        <begin position="62"/>
        <end position="75"/>
    </location>
</feature>
<dbReference type="KEGG" id="aprc:113863904"/>
<evidence type="ECO:0000313" key="3">
    <source>
        <dbReference type="RefSeq" id="XP_027353482.1"/>
    </source>
</evidence>
<feature type="compositionally biased region" description="Acidic residues" evidence="1">
    <location>
        <begin position="23"/>
        <end position="32"/>
    </location>
</feature>
<evidence type="ECO:0000313" key="2">
    <source>
        <dbReference type="Proteomes" id="UP000694853"/>
    </source>
</evidence>
<reference evidence="2" key="1">
    <citation type="journal article" date="2019" name="Toxins">
        <title>Detection of Abrin-Like and Prepropulchellin-Like Toxin Genes and Transcripts Using Whole Genome Sequencing and Full-Length Transcript Sequencing of Abrus precatorius.</title>
        <authorList>
            <person name="Hovde B.T."/>
            <person name="Daligault H.E."/>
            <person name="Hanschen E.R."/>
            <person name="Kunde Y.A."/>
            <person name="Johnson M.B."/>
            <person name="Starkenburg S.R."/>
            <person name="Johnson S.L."/>
        </authorList>
    </citation>
    <scope>NUCLEOTIDE SEQUENCE [LARGE SCALE GENOMIC DNA]</scope>
</reference>
<reference evidence="3" key="2">
    <citation type="submission" date="2025-08" db="UniProtKB">
        <authorList>
            <consortium name="RefSeq"/>
        </authorList>
    </citation>
    <scope>IDENTIFICATION</scope>
    <source>
        <tissue evidence="3">Young leaves</tissue>
    </source>
</reference>
<feature type="compositionally biased region" description="Acidic residues" evidence="1">
    <location>
        <begin position="1"/>
        <end position="10"/>
    </location>
</feature>
<dbReference type="RefSeq" id="XP_027353482.1">
    <property type="nucleotide sequence ID" value="XM_027497681.1"/>
</dbReference>
<organism evidence="2 3">
    <name type="scientific">Abrus precatorius</name>
    <name type="common">Indian licorice</name>
    <name type="synonym">Glycine abrus</name>
    <dbReference type="NCBI Taxonomy" id="3816"/>
    <lineage>
        <taxon>Eukaryota</taxon>
        <taxon>Viridiplantae</taxon>
        <taxon>Streptophyta</taxon>
        <taxon>Embryophyta</taxon>
        <taxon>Tracheophyta</taxon>
        <taxon>Spermatophyta</taxon>
        <taxon>Magnoliopsida</taxon>
        <taxon>eudicotyledons</taxon>
        <taxon>Gunneridae</taxon>
        <taxon>Pentapetalae</taxon>
        <taxon>rosids</taxon>
        <taxon>fabids</taxon>
        <taxon>Fabales</taxon>
        <taxon>Fabaceae</taxon>
        <taxon>Papilionoideae</taxon>
        <taxon>50 kb inversion clade</taxon>
        <taxon>NPAAA clade</taxon>
        <taxon>indigoferoid/millettioid clade</taxon>
        <taxon>Abreae</taxon>
        <taxon>Abrus</taxon>
    </lineage>
</organism>
<dbReference type="GeneID" id="113863904"/>
<feature type="region of interest" description="Disordered" evidence="1">
    <location>
        <begin position="1"/>
        <end position="90"/>
    </location>
</feature>
<dbReference type="Proteomes" id="UP000694853">
    <property type="component" value="Unplaced"/>
</dbReference>
<gene>
    <name evidence="3" type="primary">LOC113863904</name>
</gene>